<dbReference type="Proteomes" id="UP000663873">
    <property type="component" value="Unassembled WGS sequence"/>
</dbReference>
<dbReference type="PROSITE" id="PS00455">
    <property type="entry name" value="AMP_BINDING"/>
    <property type="match status" value="1"/>
</dbReference>
<evidence type="ECO:0000259" key="4">
    <source>
        <dbReference type="Pfam" id="PF00501"/>
    </source>
</evidence>
<name>A0A820LV11_9BILA</name>
<dbReference type="GO" id="GO:0004467">
    <property type="term" value="F:long-chain fatty acid-CoA ligase activity"/>
    <property type="evidence" value="ECO:0007669"/>
    <property type="project" value="UniProtKB-EC"/>
</dbReference>
<evidence type="ECO:0000313" key="8">
    <source>
        <dbReference type="EMBL" id="CAF4362807.1"/>
    </source>
</evidence>
<dbReference type="EC" id="6.2.1.3" evidence="3"/>
<dbReference type="PANTHER" id="PTHR43272">
    <property type="entry name" value="LONG-CHAIN-FATTY-ACID--COA LIGASE"/>
    <property type="match status" value="1"/>
</dbReference>
<dbReference type="Pfam" id="PF00501">
    <property type="entry name" value="AMP-binding"/>
    <property type="match status" value="1"/>
</dbReference>
<proteinExistence type="predicted"/>
<dbReference type="InterPro" id="IPR020845">
    <property type="entry name" value="AMP-binding_CS"/>
</dbReference>
<dbReference type="OrthoDB" id="1700726at2759"/>
<dbReference type="InterPro" id="IPR000873">
    <property type="entry name" value="AMP-dep_synth/lig_dom"/>
</dbReference>
<evidence type="ECO:0000256" key="3">
    <source>
        <dbReference type="ARBA" id="ARBA00026121"/>
    </source>
</evidence>
<keyword evidence="10" id="KW-1185">Reference proteome</keyword>
<feature type="domain" description="AMP-dependent synthetase/ligase" evidence="4">
    <location>
        <begin position="110"/>
        <end position="495"/>
    </location>
</feature>
<evidence type="ECO:0000313" key="9">
    <source>
        <dbReference type="Proteomes" id="UP000663851"/>
    </source>
</evidence>
<evidence type="ECO:0000313" key="7">
    <source>
        <dbReference type="EMBL" id="CAF4206806.1"/>
    </source>
</evidence>
<keyword evidence="2" id="KW-0443">Lipid metabolism</keyword>
<dbReference type="Gene3D" id="3.40.50.12780">
    <property type="entry name" value="N-terminal domain of ligase-like"/>
    <property type="match status" value="1"/>
</dbReference>
<dbReference type="AlphaFoldDB" id="A0A820LV11"/>
<dbReference type="EMBL" id="CAJNYD010004695">
    <property type="protein sequence ID" value="CAF3624079.1"/>
    <property type="molecule type" value="Genomic_DNA"/>
</dbReference>
<dbReference type="SUPFAM" id="SSF56801">
    <property type="entry name" value="Acetyl-CoA synthetase-like"/>
    <property type="match status" value="1"/>
</dbReference>
<reference evidence="8" key="1">
    <citation type="submission" date="2021-02" db="EMBL/GenBank/DDBJ databases">
        <authorList>
            <person name="Nowell W R."/>
        </authorList>
    </citation>
    <scope>NUCLEOTIDE SEQUENCE</scope>
</reference>
<dbReference type="GO" id="GO:0016020">
    <property type="term" value="C:membrane"/>
    <property type="evidence" value="ECO:0007669"/>
    <property type="project" value="TreeGrafter"/>
</dbReference>
<dbReference type="GO" id="GO:0005783">
    <property type="term" value="C:endoplasmic reticulum"/>
    <property type="evidence" value="ECO:0007669"/>
    <property type="project" value="TreeGrafter"/>
</dbReference>
<dbReference type="Proteomes" id="UP000663833">
    <property type="component" value="Unassembled WGS sequence"/>
</dbReference>
<accession>A0A820LV11</accession>
<dbReference type="EMBL" id="CAJNXB010005559">
    <property type="protein sequence ID" value="CAF3429639.1"/>
    <property type="molecule type" value="Genomic_DNA"/>
</dbReference>
<keyword evidence="1" id="KW-0436">Ligase</keyword>
<dbReference type="Proteomes" id="UP000663825">
    <property type="component" value="Unassembled WGS sequence"/>
</dbReference>
<protein>
    <recommendedName>
        <fullName evidence="3">long-chain-fatty-acid--CoA ligase</fullName>
        <ecNumber evidence="3">6.2.1.3</ecNumber>
    </recommendedName>
</protein>
<dbReference type="EMBL" id="CAJOBP010000665">
    <property type="protein sequence ID" value="CAF4206806.1"/>
    <property type="molecule type" value="Genomic_DNA"/>
</dbReference>
<dbReference type="PANTHER" id="PTHR43272:SF107">
    <property type="entry name" value="LONG-CHAIN-FATTY-ACID--COA LIGASE 5"/>
    <property type="match status" value="1"/>
</dbReference>
<keyword evidence="2" id="KW-0276">Fatty acid metabolism</keyword>
<dbReference type="Proteomes" id="UP000663851">
    <property type="component" value="Unassembled WGS sequence"/>
</dbReference>
<dbReference type="InterPro" id="IPR042099">
    <property type="entry name" value="ANL_N_sf"/>
</dbReference>
<organism evidence="8 9">
    <name type="scientific">Rotaria socialis</name>
    <dbReference type="NCBI Taxonomy" id="392032"/>
    <lineage>
        <taxon>Eukaryota</taxon>
        <taxon>Metazoa</taxon>
        <taxon>Spiralia</taxon>
        <taxon>Gnathifera</taxon>
        <taxon>Rotifera</taxon>
        <taxon>Eurotatoria</taxon>
        <taxon>Bdelloidea</taxon>
        <taxon>Philodinida</taxon>
        <taxon>Philodinidae</taxon>
        <taxon>Rotaria</taxon>
    </lineage>
</organism>
<evidence type="ECO:0000256" key="2">
    <source>
        <dbReference type="ARBA" id="ARBA00022832"/>
    </source>
</evidence>
<comment type="caution">
    <text evidence="8">The sequence shown here is derived from an EMBL/GenBank/DDBJ whole genome shotgun (WGS) entry which is preliminary data.</text>
</comment>
<evidence type="ECO:0000313" key="6">
    <source>
        <dbReference type="EMBL" id="CAF3624079.1"/>
    </source>
</evidence>
<sequence length="682" mass="77293">MFQYLLRPRRHCIILAHRTVLFIPTKTITYERRMRQLYDDGIDLKQQTVEMNPIDHTRRCSLHKNDDIWTFYKANHPRVLTLGDALNEGHINSNDGPCVGILQSSNDIGSLQWLSYSQVMGKCRRIGSYLWMKTKLTPMQSKVAILSSNRAEFLFVEQACYQYGFIVVGIYTTYDSKNILKVLQDTQAEVLVVDNLERIQTFKDDLLNNNQIKEILVMDDGDYGENSKIRSVPTIIKSINNSDIRERPIVDPDSIASLILTSGTTGEPKLAMISHENLLAAVKANLIRLDRQNMKRPITNIHCSFLPAAHVFEKFVIFQILLKGTALVFCPAPENLVEYLSIVKPTQASVVPRVLNKVYDAIIKDVNKSAIKKYLVQQALREQPPFLSHFVFRKVRALFGGKLQGIITASAPMRPDVMHFFRIALNIPIIEGYGQTETCTSGTSTNPIDMSYGTIGSPGPSAEIKLIDVSDTNYRSDNNQGEICIRGPAIFKGYYGDEVKTKEAIDQDGWLHTGDIGEWTTNGALRIIDRAKHIFKLSQGKYIAPERLEDIYVRSPWIEQIFIDGISTEVTIVAIVIPDEQYVRKNFQAIDTETTFADLCMNKKLKDIILSDLIRLAKKHKLEIYETLSNIHLHSELFTQSNGLITGTFKTRRNTARKYFQSIIKSLYQADPTAMASKVSGK</sequence>
<evidence type="ECO:0000313" key="5">
    <source>
        <dbReference type="EMBL" id="CAF3429639.1"/>
    </source>
</evidence>
<dbReference type="EMBL" id="CAJOBO010001302">
    <property type="protein sequence ID" value="CAF4362807.1"/>
    <property type="molecule type" value="Genomic_DNA"/>
</dbReference>
<gene>
    <name evidence="8" type="ORF">HFQ381_LOCUS17510</name>
    <name evidence="6" type="ORF">LUA448_LOCUS31579</name>
    <name evidence="5" type="ORF">TIS948_LOCUS30229</name>
    <name evidence="7" type="ORF">UJA718_LOCUS6890</name>
</gene>
<evidence type="ECO:0000256" key="1">
    <source>
        <dbReference type="ARBA" id="ARBA00022598"/>
    </source>
</evidence>
<evidence type="ECO:0000313" key="10">
    <source>
        <dbReference type="Proteomes" id="UP000663873"/>
    </source>
</evidence>